<evidence type="ECO:0000313" key="1">
    <source>
        <dbReference type="EMBL" id="SDL09992.1"/>
    </source>
</evidence>
<accession>A0A1G9HAX9</accession>
<dbReference type="STRING" id="1075417.SAMN05421823_104374"/>
<proteinExistence type="predicted"/>
<protein>
    <recommendedName>
        <fullName evidence="3">Heat induced stress protein YflT</fullName>
    </recommendedName>
</protein>
<name>A0A1G9HAX9_9BACT</name>
<sequence>MSQTVIGLFDHEFSAQQAVKELLRVGFLRDNIDLTRHATAGSAKEEADARTDTVLDSLMRFFSALLDDEEEVSRHARAVRHVSSLVVVHTKSSDESRRASEILDLFGAVDVNERAVLEKKILAKGPRIRSLIIKRGVGDDVRLSE</sequence>
<dbReference type="EMBL" id="FNFO01000004">
    <property type="protein sequence ID" value="SDL09992.1"/>
    <property type="molecule type" value="Genomic_DNA"/>
</dbReference>
<reference evidence="1 2" key="1">
    <citation type="submission" date="2016-10" db="EMBL/GenBank/DDBJ databases">
        <authorList>
            <person name="de Groot N.N."/>
        </authorList>
    </citation>
    <scope>NUCLEOTIDE SEQUENCE [LARGE SCALE GENOMIC DNA]</scope>
    <source>
        <strain evidence="1 2">DSM 25186</strain>
    </source>
</reference>
<evidence type="ECO:0008006" key="3">
    <source>
        <dbReference type="Google" id="ProtNLM"/>
    </source>
</evidence>
<organism evidence="1 2">
    <name type="scientific">Catalinimonas alkaloidigena</name>
    <dbReference type="NCBI Taxonomy" id="1075417"/>
    <lineage>
        <taxon>Bacteria</taxon>
        <taxon>Pseudomonadati</taxon>
        <taxon>Bacteroidota</taxon>
        <taxon>Cytophagia</taxon>
        <taxon>Cytophagales</taxon>
        <taxon>Catalimonadaceae</taxon>
        <taxon>Catalinimonas</taxon>
    </lineage>
</organism>
<gene>
    <name evidence="1" type="ORF">SAMN05421823_104374</name>
</gene>
<keyword evidence="2" id="KW-1185">Reference proteome</keyword>
<dbReference type="AlphaFoldDB" id="A0A1G9HAX9"/>
<dbReference type="Proteomes" id="UP000198510">
    <property type="component" value="Unassembled WGS sequence"/>
</dbReference>
<evidence type="ECO:0000313" key="2">
    <source>
        <dbReference type="Proteomes" id="UP000198510"/>
    </source>
</evidence>
<dbReference type="RefSeq" id="WP_089682431.1">
    <property type="nucleotide sequence ID" value="NZ_FNFO01000004.1"/>
</dbReference>
<dbReference type="OrthoDB" id="581516at2"/>